<comment type="cofactor">
    <cofactor evidence="1">
        <name>Mn(2+)</name>
        <dbReference type="ChEBI" id="CHEBI:29035"/>
    </cofactor>
</comment>
<keyword evidence="12 14" id="KW-0472">Membrane</keyword>
<dbReference type="Gene3D" id="3.40.1380.40">
    <property type="match status" value="1"/>
</dbReference>
<comment type="pathway">
    <text evidence="4">Protein modification; protein glycosylation.</text>
</comment>
<comment type="cofactor">
    <cofactor evidence="2">
        <name>Mg(2+)</name>
        <dbReference type="ChEBI" id="CHEBI:18420"/>
    </cofactor>
</comment>
<dbReference type="RefSeq" id="WP_015775428.1">
    <property type="nucleotide sequence ID" value="NC_013173.1"/>
</dbReference>
<feature type="transmembrane region" description="Helical" evidence="14">
    <location>
        <begin position="265"/>
        <end position="286"/>
    </location>
</feature>
<dbReference type="InterPro" id="IPR003674">
    <property type="entry name" value="Oligo_trans_STT3"/>
</dbReference>
<dbReference type="GO" id="GO:0004576">
    <property type="term" value="F:oligosaccharyl transferase activity"/>
    <property type="evidence" value="ECO:0007669"/>
    <property type="project" value="InterPro"/>
</dbReference>
<dbReference type="Proteomes" id="UP000002216">
    <property type="component" value="Chromosome"/>
</dbReference>
<evidence type="ECO:0000256" key="14">
    <source>
        <dbReference type="SAM" id="Phobius"/>
    </source>
</evidence>
<feature type="domain" description="Oligosaccharyl transferase STT3 N-terminal" evidence="15">
    <location>
        <begin position="81"/>
        <end position="416"/>
    </location>
</feature>
<evidence type="ECO:0000256" key="2">
    <source>
        <dbReference type="ARBA" id="ARBA00001946"/>
    </source>
</evidence>
<evidence type="ECO:0000256" key="13">
    <source>
        <dbReference type="ARBA" id="ARBA00023211"/>
    </source>
</evidence>
<dbReference type="UniPathway" id="UPA00378"/>
<sequence length="704" mass="78050">MTSSSRFSLSLTGEFWLACLLVVFTTVSIRLTELSLWLNEAFLVDGEHLMATHDAYVWLSGVKGIGNFIHDPFTRILSLLHNVSGISLATIGFWSPIIFIPLLAIPVCLLARFLRLPEGGLVFGILATAGLGFLVRTRLGFCDTDIVNLIFPVAMVSTFALWLDGMGAENQTADTSRARKQMGWALLVGVLGKMSVYVYPGSSSILLPAFGLAVLIGFWRAHREDRFLLGNGLLLIFAVLFAGWQGGVLVGAWVAWVLFKKDVPAAVQFGGMAALFVVVVFLGNFWEIIQALVYRLYLYTKVGTPDMISNATGLKLPDIAQSVREAQNLDWSQIGPRLGGNWVIFILGMLGFGFVTWRRPALLVFLPFLALGLASVKFGNRFAMYGTVGVGVGLGLGLSEFLKMFGQSQGRRWIAQLVMACVALWPSAVFMQEVGPVPVLPRTYAETFVELRNATEEDALLWQWWDYGYAGQYYAERVTFGDGSRQSGPWLYPLARVHCASSPREAAQLMRYFGQAMLDNGTSISTDVRTAMFKGNPVTELREMDLDQAQQFLSDLAVDGQNWPTTVPNYFVVSWENLRLASWISYYGNWDIASGSSSPGKIQQVRGEVRLDSAGGMLVVNGKSTPVDSMDVVEAEGVRNFEWPHGTGTHVVINQMSRQVFLMDAKMYRTMMVQMLLRPATDFEGDFTLVVDNFPWARAYKVRQ</sequence>
<keyword evidence="7 17" id="KW-0808">Transferase</keyword>
<dbReference type="OrthoDB" id="9796223at2"/>
<evidence type="ECO:0000256" key="3">
    <source>
        <dbReference type="ARBA" id="ARBA00004127"/>
    </source>
</evidence>
<evidence type="ECO:0000256" key="7">
    <source>
        <dbReference type="ARBA" id="ARBA00022679"/>
    </source>
</evidence>
<dbReference type="InterPro" id="IPR048307">
    <property type="entry name" value="STT3_N"/>
</dbReference>
<dbReference type="PANTHER" id="PTHR13872:SF1">
    <property type="entry name" value="DOLICHYL-DIPHOSPHOOLIGOSACCHARIDE--PROTEIN GLYCOSYLTRANSFERASE SUBUNIT STT3B"/>
    <property type="match status" value="1"/>
</dbReference>
<evidence type="ECO:0000256" key="8">
    <source>
        <dbReference type="ARBA" id="ARBA00022692"/>
    </source>
</evidence>
<feature type="transmembrane region" description="Helical" evidence="14">
    <location>
        <begin position="146"/>
        <end position="163"/>
    </location>
</feature>
<accession>C7LP23</accession>
<dbReference type="PANTHER" id="PTHR13872">
    <property type="entry name" value="DOLICHYL-DIPHOSPHOOLIGOSACCHARIDE--PROTEIN GLYCOSYLTRANSFERASE SUBUNIT"/>
    <property type="match status" value="1"/>
</dbReference>
<dbReference type="HOGENOM" id="CLU_345048_0_0_7"/>
<feature type="transmembrane region" description="Helical" evidence="14">
    <location>
        <begin position="7"/>
        <end position="29"/>
    </location>
</feature>
<dbReference type="GO" id="GO:0046872">
    <property type="term" value="F:metal ion binding"/>
    <property type="evidence" value="ECO:0007669"/>
    <property type="project" value="UniProtKB-KW"/>
</dbReference>
<dbReference type="InterPro" id="IPR048999">
    <property type="entry name" value="STT3-PglB_core"/>
</dbReference>
<evidence type="ECO:0000256" key="12">
    <source>
        <dbReference type="ARBA" id="ARBA00023136"/>
    </source>
</evidence>
<evidence type="ECO:0000259" key="15">
    <source>
        <dbReference type="Pfam" id="PF02516"/>
    </source>
</evidence>
<reference evidence="17 18" key="1">
    <citation type="journal article" date="2009" name="Stand. Genomic Sci.">
        <title>Complete genome sequence of Desulfomicrobium baculatum type strain (X).</title>
        <authorList>
            <person name="Copeland A."/>
            <person name="Spring S."/>
            <person name="Goker M."/>
            <person name="Schneider S."/>
            <person name="Lapidus A."/>
            <person name="Del Rio T.G."/>
            <person name="Tice H."/>
            <person name="Cheng J.F."/>
            <person name="Chen F."/>
            <person name="Nolan M."/>
            <person name="Bruce D."/>
            <person name="Goodwin L."/>
            <person name="Pitluck S."/>
            <person name="Ivanova N."/>
            <person name="Mavrommatis K."/>
            <person name="Ovchinnikova G."/>
            <person name="Pati A."/>
            <person name="Chen A."/>
            <person name="Palaniappan K."/>
            <person name="Land M."/>
            <person name="Hauser L."/>
            <person name="Chang Y.J."/>
            <person name="Jeffries C.C."/>
            <person name="Meincke L."/>
            <person name="Sims D."/>
            <person name="Brettin T."/>
            <person name="Detter J.C."/>
            <person name="Han C."/>
            <person name="Chain P."/>
            <person name="Bristow J."/>
            <person name="Eisen J.A."/>
            <person name="Markowitz V."/>
            <person name="Hugenholtz P."/>
            <person name="Kyrpides N.C."/>
            <person name="Klenk H.P."/>
            <person name="Lucas S."/>
        </authorList>
    </citation>
    <scope>NUCLEOTIDE SEQUENCE [LARGE SCALE GENOMIC DNA]</scope>
    <source>
        <strain evidence="18">DSM 4028 / VKM B-1378 / X</strain>
    </source>
</reference>
<evidence type="ECO:0000256" key="5">
    <source>
        <dbReference type="ARBA" id="ARBA00010810"/>
    </source>
</evidence>
<proteinExistence type="inferred from homology"/>
<dbReference type="Pfam" id="PF02516">
    <property type="entry name" value="STT3"/>
    <property type="match status" value="1"/>
</dbReference>
<keyword evidence="9" id="KW-0479">Metal-binding</keyword>
<feature type="transmembrane region" description="Helical" evidence="14">
    <location>
        <begin position="93"/>
        <end position="114"/>
    </location>
</feature>
<dbReference type="GO" id="GO:0016020">
    <property type="term" value="C:membrane"/>
    <property type="evidence" value="ECO:0007669"/>
    <property type="project" value="InterPro"/>
</dbReference>
<feature type="transmembrane region" description="Helical" evidence="14">
    <location>
        <begin position="121"/>
        <end position="140"/>
    </location>
</feature>
<dbReference type="STRING" id="525897.Dbac_3265"/>
<dbReference type="eggNOG" id="COG1287">
    <property type="taxonomic scope" value="Bacteria"/>
</dbReference>
<feature type="transmembrane region" description="Helical" evidence="14">
    <location>
        <begin position="413"/>
        <end position="431"/>
    </location>
</feature>
<keyword evidence="18" id="KW-1185">Reference proteome</keyword>
<evidence type="ECO:0000256" key="11">
    <source>
        <dbReference type="ARBA" id="ARBA00022989"/>
    </source>
</evidence>
<dbReference type="CAZy" id="GT66">
    <property type="family name" value="Glycosyltransferase Family 66"/>
</dbReference>
<keyword evidence="8 14" id="KW-0812">Transmembrane</keyword>
<protein>
    <submittedName>
        <fullName evidence="17">Oligosaccharyl transferase STT3 subunit</fullName>
    </submittedName>
</protein>
<gene>
    <name evidence="17" type="ordered locus">Dbac_3265</name>
</gene>
<organism evidence="17 18">
    <name type="scientific">Desulfomicrobium baculatum (strain DSM 4028 / VKM B-1378 / X)</name>
    <name type="common">Desulfovibrio baculatus</name>
    <dbReference type="NCBI Taxonomy" id="525897"/>
    <lineage>
        <taxon>Bacteria</taxon>
        <taxon>Pseudomonadati</taxon>
        <taxon>Thermodesulfobacteriota</taxon>
        <taxon>Desulfovibrionia</taxon>
        <taxon>Desulfovibrionales</taxon>
        <taxon>Desulfomicrobiaceae</taxon>
        <taxon>Desulfomicrobium</taxon>
    </lineage>
</organism>
<keyword evidence="13" id="KW-0464">Manganese</keyword>
<evidence type="ECO:0000256" key="1">
    <source>
        <dbReference type="ARBA" id="ARBA00001936"/>
    </source>
</evidence>
<evidence type="ECO:0000256" key="10">
    <source>
        <dbReference type="ARBA" id="ARBA00022842"/>
    </source>
</evidence>
<dbReference type="Pfam" id="PF21436">
    <property type="entry name" value="STT3-PglB_core"/>
    <property type="match status" value="1"/>
</dbReference>
<evidence type="ECO:0000259" key="16">
    <source>
        <dbReference type="Pfam" id="PF21436"/>
    </source>
</evidence>
<dbReference type="AlphaFoldDB" id="C7LP23"/>
<evidence type="ECO:0000256" key="6">
    <source>
        <dbReference type="ARBA" id="ARBA00022676"/>
    </source>
</evidence>
<feature type="transmembrane region" description="Helical" evidence="14">
    <location>
        <begin position="205"/>
        <end position="221"/>
    </location>
</feature>
<keyword evidence="10" id="KW-0460">Magnesium</keyword>
<evidence type="ECO:0000256" key="4">
    <source>
        <dbReference type="ARBA" id="ARBA00004922"/>
    </source>
</evidence>
<dbReference type="KEGG" id="dba:Dbac_3265"/>
<evidence type="ECO:0000256" key="9">
    <source>
        <dbReference type="ARBA" id="ARBA00022723"/>
    </source>
</evidence>
<dbReference type="EMBL" id="CP001629">
    <property type="protein sequence ID" value="ACU91339.1"/>
    <property type="molecule type" value="Genomic_DNA"/>
</dbReference>
<feature type="transmembrane region" description="Helical" evidence="14">
    <location>
        <begin position="382"/>
        <end position="401"/>
    </location>
</feature>
<feature type="domain" description="STT3/PglB/AglB core" evidence="16">
    <location>
        <begin position="460"/>
        <end position="593"/>
    </location>
</feature>
<evidence type="ECO:0000313" key="18">
    <source>
        <dbReference type="Proteomes" id="UP000002216"/>
    </source>
</evidence>
<evidence type="ECO:0000313" key="17">
    <source>
        <dbReference type="EMBL" id="ACU91339.1"/>
    </source>
</evidence>
<keyword evidence="6" id="KW-0328">Glycosyltransferase</keyword>
<keyword evidence="11 14" id="KW-1133">Transmembrane helix</keyword>
<feature type="transmembrane region" description="Helical" evidence="14">
    <location>
        <begin position="342"/>
        <end position="370"/>
    </location>
</feature>
<comment type="similarity">
    <text evidence="5">Belongs to the STT3 family.</text>
</comment>
<comment type="subcellular location">
    <subcellularLocation>
        <location evidence="3">Endomembrane system</location>
        <topology evidence="3">Multi-pass membrane protein</topology>
    </subcellularLocation>
</comment>
<dbReference type="GO" id="GO:0012505">
    <property type="term" value="C:endomembrane system"/>
    <property type="evidence" value="ECO:0007669"/>
    <property type="project" value="UniProtKB-SubCell"/>
</dbReference>
<name>C7LP23_DESBD</name>
<feature type="transmembrane region" description="Helical" evidence="14">
    <location>
        <begin position="233"/>
        <end position="259"/>
    </location>
</feature>